<feature type="transmembrane region" description="Helical" evidence="6">
    <location>
        <begin position="510"/>
        <end position="529"/>
    </location>
</feature>
<feature type="transmembrane region" description="Helical" evidence="6">
    <location>
        <begin position="541"/>
        <end position="565"/>
    </location>
</feature>
<gene>
    <name evidence="7" type="ORF">PsYK624_017580</name>
</gene>
<dbReference type="InterPro" id="IPR011701">
    <property type="entry name" value="MFS"/>
</dbReference>
<feature type="transmembrane region" description="Helical" evidence="6">
    <location>
        <begin position="620"/>
        <end position="639"/>
    </location>
</feature>
<feature type="transmembrane region" description="Helical" evidence="6">
    <location>
        <begin position="434"/>
        <end position="457"/>
    </location>
</feature>
<feature type="transmembrane region" description="Helical" evidence="6">
    <location>
        <begin position="147"/>
        <end position="168"/>
    </location>
</feature>
<dbReference type="OrthoDB" id="3026777at2759"/>
<evidence type="ECO:0000313" key="8">
    <source>
        <dbReference type="Proteomes" id="UP000703269"/>
    </source>
</evidence>
<evidence type="ECO:0000256" key="1">
    <source>
        <dbReference type="ARBA" id="ARBA00004141"/>
    </source>
</evidence>
<feature type="region of interest" description="Disordered" evidence="5">
    <location>
        <begin position="468"/>
        <end position="494"/>
    </location>
</feature>
<feature type="transmembrane region" description="Helical" evidence="6">
    <location>
        <begin position="212"/>
        <end position="237"/>
    </location>
</feature>
<evidence type="ECO:0000256" key="6">
    <source>
        <dbReference type="SAM" id="Phobius"/>
    </source>
</evidence>
<comment type="subcellular location">
    <subcellularLocation>
        <location evidence="1">Membrane</location>
        <topology evidence="1">Multi-pass membrane protein</topology>
    </subcellularLocation>
</comment>
<dbReference type="InterPro" id="IPR036259">
    <property type="entry name" value="MFS_trans_sf"/>
</dbReference>
<feature type="compositionally biased region" description="Low complexity" evidence="5">
    <location>
        <begin position="672"/>
        <end position="691"/>
    </location>
</feature>
<reference evidence="7 8" key="1">
    <citation type="submission" date="2021-08" db="EMBL/GenBank/DDBJ databases">
        <title>Draft Genome Sequence of Phanerochaete sordida strain YK-624.</title>
        <authorList>
            <person name="Mori T."/>
            <person name="Dohra H."/>
            <person name="Suzuki T."/>
            <person name="Kawagishi H."/>
            <person name="Hirai H."/>
        </authorList>
    </citation>
    <scope>NUCLEOTIDE SEQUENCE [LARGE SCALE GENOMIC DNA]</scope>
    <source>
        <strain evidence="7 8">YK-624</strain>
    </source>
</reference>
<feature type="region of interest" description="Disordered" evidence="5">
    <location>
        <begin position="1"/>
        <end position="21"/>
    </location>
</feature>
<dbReference type="GO" id="GO:0016020">
    <property type="term" value="C:membrane"/>
    <property type="evidence" value="ECO:0007669"/>
    <property type="project" value="UniProtKB-SubCell"/>
</dbReference>
<evidence type="ECO:0000256" key="5">
    <source>
        <dbReference type="SAM" id="MobiDB-lite"/>
    </source>
</evidence>
<evidence type="ECO:0000256" key="2">
    <source>
        <dbReference type="ARBA" id="ARBA00022692"/>
    </source>
</evidence>
<feature type="region of interest" description="Disordered" evidence="5">
    <location>
        <begin position="666"/>
        <end position="691"/>
    </location>
</feature>
<feature type="transmembrane region" description="Helical" evidence="6">
    <location>
        <begin position="397"/>
        <end position="422"/>
    </location>
</feature>
<dbReference type="GO" id="GO:0022857">
    <property type="term" value="F:transmembrane transporter activity"/>
    <property type="evidence" value="ECO:0007669"/>
    <property type="project" value="InterPro"/>
</dbReference>
<keyword evidence="4 6" id="KW-0472">Membrane</keyword>
<dbReference type="Gene3D" id="1.20.1250.20">
    <property type="entry name" value="MFS general substrate transporter like domains"/>
    <property type="match status" value="1"/>
</dbReference>
<evidence type="ECO:0000256" key="4">
    <source>
        <dbReference type="ARBA" id="ARBA00023136"/>
    </source>
</evidence>
<dbReference type="PANTHER" id="PTHR23507">
    <property type="entry name" value="ZGC:174356"/>
    <property type="match status" value="1"/>
</dbReference>
<feature type="transmembrane region" description="Helical" evidence="6">
    <location>
        <begin position="180"/>
        <end position="200"/>
    </location>
</feature>
<dbReference type="Proteomes" id="UP000703269">
    <property type="component" value="Unassembled WGS sequence"/>
</dbReference>
<dbReference type="AlphaFoldDB" id="A0A9P3G0I0"/>
<dbReference type="PANTHER" id="PTHR23507:SF1">
    <property type="entry name" value="FI18259P1-RELATED"/>
    <property type="match status" value="1"/>
</dbReference>
<evidence type="ECO:0000313" key="7">
    <source>
        <dbReference type="EMBL" id="GJE85679.1"/>
    </source>
</evidence>
<feature type="region of interest" description="Disordered" evidence="5">
    <location>
        <begin position="328"/>
        <end position="360"/>
    </location>
</feature>
<proteinExistence type="predicted"/>
<feature type="compositionally biased region" description="Pro residues" evidence="5">
    <location>
        <begin position="336"/>
        <end position="350"/>
    </location>
</feature>
<organism evidence="7 8">
    <name type="scientific">Phanerochaete sordida</name>
    <dbReference type="NCBI Taxonomy" id="48140"/>
    <lineage>
        <taxon>Eukaryota</taxon>
        <taxon>Fungi</taxon>
        <taxon>Dikarya</taxon>
        <taxon>Basidiomycota</taxon>
        <taxon>Agaricomycotina</taxon>
        <taxon>Agaricomycetes</taxon>
        <taxon>Polyporales</taxon>
        <taxon>Phanerochaetaceae</taxon>
        <taxon>Phanerochaete</taxon>
    </lineage>
</organism>
<feature type="transmembrane region" description="Helical" evidence="6">
    <location>
        <begin position="249"/>
        <end position="272"/>
    </location>
</feature>
<dbReference type="Pfam" id="PF07690">
    <property type="entry name" value="MFS_1"/>
    <property type="match status" value="1"/>
</dbReference>
<keyword evidence="2 6" id="KW-0812">Transmembrane</keyword>
<keyword evidence="8" id="KW-1185">Reference proteome</keyword>
<protein>
    <submittedName>
        <fullName evidence="7">MFS general substrate transporter</fullName>
    </submittedName>
</protein>
<feature type="transmembrane region" description="Helical" evidence="6">
    <location>
        <begin position="29"/>
        <end position="48"/>
    </location>
</feature>
<evidence type="ECO:0000256" key="3">
    <source>
        <dbReference type="ARBA" id="ARBA00022989"/>
    </source>
</evidence>
<comment type="caution">
    <text evidence="7">The sequence shown here is derived from an EMBL/GenBank/DDBJ whole genome shotgun (WGS) entry which is preliminary data.</text>
</comment>
<sequence length="691" mass="74181">MASAHSESTPLLGPPEQERKKKPFYRPRPLWLVPFAIVASIVRGMTLAPRVQVYTQLSCNAVYGHDVYDHTNHTFATLSPARSFNASLDRNAPIATAFGPLLDEHGTQVMSVHFARASPADDDDEPDPRNVPSKRCLSDAKVQAGAARIQTIMTTTMGLLSAFTTGWWGHFGEKYGRTRVLAASTVGLFLTDLTFILVSTPHSPFAAHGHKLLIISPIIEGLLGGWSTLQGATTAYVSDCTSDGSRAQIFSRFSGVFYLGFSVGPMIGAYLIRHPIFSFPGSAPSSSGPVLHNGQPAVTSVFYVAAMCSFINLLLVLFLFPESISKKKTQSGKPVTPAPAPLTVPGPGPEQEPTEGSDLQETNTVTQGWSLQRLLGPLALLAPKKLPRPDGGYRTDWSLTVLGFSLFMFLLATGIFQIKYLYAEHVYEWGAEQLSYYITFMGAVRCIHLLFIMPHLIQWFKPKPKPKDKNATSVSAHATSTSKPATVPPAGKRSKPTVGQIAKEMNFDLILLRSSFFIEFASHALVSFIPSTAGATPFVAFTTMACFGTGVIPAVNSLALCILQAQAEAIAAAGGPPQDTSNIGRLFGALASIQSIGQMILGPLLFGVVYSATVATFPKAIFATAAAVTLIALALLCLLRPDVALRARQRQRANLREEIERGRSRVRKELTLSTSPALGESSSGSSSGASP</sequence>
<dbReference type="SUPFAM" id="SSF103473">
    <property type="entry name" value="MFS general substrate transporter"/>
    <property type="match status" value="1"/>
</dbReference>
<feature type="transmembrane region" description="Helical" evidence="6">
    <location>
        <begin position="586"/>
        <end position="608"/>
    </location>
</feature>
<dbReference type="EMBL" id="BPQB01000002">
    <property type="protein sequence ID" value="GJE85679.1"/>
    <property type="molecule type" value="Genomic_DNA"/>
</dbReference>
<feature type="transmembrane region" description="Helical" evidence="6">
    <location>
        <begin position="301"/>
        <end position="320"/>
    </location>
</feature>
<accession>A0A9P3G0I0</accession>
<feature type="compositionally biased region" description="Low complexity" evidence="5">
    <location>
        <begin position="471"/>
        <end position="482"/>
    </location>
</feature>
<keyword evidence="3 6" id="KW-1133">Transmembrane helix</keyword>
<name>A0A9P3G0I0_9APHY</name>